<accession>A0A381R0T9</accession>
<evidence type="ECO:0000313" key="1">
    <source>
        <dbReference type="EMBL" id="SUZ85325.1"/>
    </source>
</evidence>
<organism evidence="1">
    <name type="scientific">marine metagenome</name>
    <dbReference type="NCBI Taxonomy" id="408172"/>
    <lineage>
        <taxon>unclassified sequences</taxon>
        <taxon>metagenomes</taxon>
        <taxon>ecological metagenomes</taxon>
    </lineage>
</organism>
<reference evidence="1" key="1">
    <citation type="submission" date="2018-05" db="EMBL/GenBank/DDBJ databases">
        <authorList>
            <person name="Lanie J.A."/>
            <person name="Ng W.-L."/>
            <person name="Kazmierczak K.M."/>
            <person name="Andrzejewski T.M."/>
            <person name="Davidsen T.M."/>
            <person name="Wayne K.J."/>
            <person name="Tettelin H."/>
            <person name="Glass J.I."/>
            <person name="Rusch D."/>
            <person name="Podicherti R."/>
            <person name="Tsui H.-C.T."/>
            <person name="Winkler M.E."/>
        </authorList>
    </citation>
    <scope>NUCLEOTIDE SEQUENCE</scope>
</reference>
<name>A0A381R0T9_9ZZZZ</name>
<gene>
    <name evidence="1" type="ORF">METZ01_LOCUS38179</name>
</gene>
<proteinExistence type="predicted"/>
<dbReference type="AlphaFoldDB" id="A0A381R0T9"/>
<dbReference type="EMBL" id="UINC01001630">
    <property type="protein sequence ID" value="SUZ85325.1"/>
    <property type="molecule type" value="Genomic_DNA"/>
</dbReference>
<feature type="non-terminal residue" evidence="1">
    <location>
        <position position="1"/>
    </location>
</feature>
<protein>
    <submittedName>
        <fullName evidence="1">Uncharacterized protein</fullName>
    </submittedName>
</protein>
<sequence length="33" mass="3415">VADGPELIGVALPYIATGGTEQGGTRFNLDPVW</sequence>